<name>X1I2H9_9ZZZZ</name>
<sequence>HHWWDDPPVVELYWADINGYPTGDRLSRGSFLDVPYSFTSPLWVFSESWGKTLKENHPWNLGPPGQEPEVTLKNGIVTLVNPGFTASKIDTLPDTTFLPLVSDYGNHLYVHHHCPLATGHPQKHWISYAFITQIDYIDIWYLEAVISHGTDWPPIAECGATPLGSCFWEGKGPHIFDLTEWWKFCRAYHDLPNDPTGWKVSAIQLRVEDTAATPGTTLSNSYLSIARRKFEPPPYDDYPIQVYPALEDEIKHRAHYQMSPVQLLSGG</sequence>
<dbReference type="EMBL" id="BARU01029117">
    <property type="protein sequence ID" value="GAH63490.1"/>
    <property type="molecule type" value="Genomic_DNA"/>
</dbReference>
<evidence type="ECO:0000313" key="1">
    <source>
        <dbReference type="EMBL" id="GAH63490.1"/>
    </source>
</evidence>
<organism evidence="1">
    <name type="scientific">marine sediment metagenome</name>
    <dbReference type="NCBI Taxonomy" id="412755"/>
    <lineage>
        <taxon>unclassified sequences</taxon>
        <taxon>metagenomes</taxon>
        <taxon>ecological metagenomes</taxon>
    </lineage>
</organism>
<accession>X1I2H9</accession>
<comment type="caution">
    <text evidence="1">The sequence shown here is derived from an EMBL/GenBank/DDBJ whole genome shotgun (WGS) entry which is preliminary data.</text>
</comment>
<feature type="non-terminal residue" evidence="1">
    <location>
        <position position="267"/>
    </location>
</feature>
<proteinExistence type="predicted"/>
<feature type="non-terminal residue" evidence="1">
    <location>
        <position position="1"/>
    </location>
</feature>
<reference evidence="1" key="1">
    <citation type="journal article" date="2014" name="Front. Microbiol.">
        <title>High frequency of phylogenetically diverse reductive dehalogenase-homologous genes in deep subseafloor sedimentary metagenomes.</title>
        <authorList>
            <person name="Kawai M."/>
            <person name="Futagami T."/>
            <person name="Toyoda A."/>
            <person name="Takaki Y."/>
            <person name="Nishi S."/>
            <person name="Hori S."/>
            <person name="Arai W."/>
            <person name="Tsubouchi T."/>
            <person name="Morono Y."/>
            <person name="Uchiyama I."/>
            <person name="Ito T."/>
            <person name="Fujiyama A."/>
            <person name="Inagaki F."/>
            <person name="Takami H."/>
        </authorList>
    </citation>
    <scope>NUCLEOTIDE SEQUENCE</scope>
    <source>
        <strain evidence="1">Expedition CK06-06</strain>
    </source>
</reference>
<protein>
    <submittedName>
        <fullName evidence="1">Uncharacterized protein</fullName>
    </submittedName>
</protein>
<gene>
    <name evidence="1" type="ORF">S03H2_46389</name>
</gene>
<dbReference type="AlphaFoldDB" id="X1I2H9"/>